<dbReference type="RefSeq" id="WP_055259730.1">
    <property type="nucleotide sequence ID" value="NZ_CABIXL010000006.1"/>
</dbReference>
<dbReference type="PRINTS" id="PR00081">
    <property type="entry name" value="GDHRDH"/>
</dbReference>
<comment type="caution">
    <text evidence="4">The sequence shown here is derived from an EMBL/GenBank/DDBJ whole genome shotgun (WGS) entry which is preliminary data.</text>
</comment>
<dbReference type="PRINTS" id="PR00080">
    <property type="entry name" value="SDRFAMILY"/>
</dbReference>
<dbReference type="Proteomes" id="UP000095488">
    <property type="component" value="Unassembled WGS sequence"/>
</dbReference>
<evidence type="ECO:0000256" key="2">
    <source>
        <dbReference type="ARBA" id="ARBA00023002"/>
    </source>
</evidence>
<dbReference type="Pfam" id="PF00106">
    <property type="entry name" value="adh_short"/>
    <property type="match status" value="1"/>
</dbReference>
<comment type="similarity">
    <text evidence="1 3">Belongs to the short-chain dehydrogenases/reductases (SDR) family.</text>
</comment>
<dbReference type="InterPro" id="IPR002347">
    <property type="entry name" value="SDR_fam"/>
</dbReference>
<dbReference type="PANTHER" id="PTHR42901:SF1">
    <property type="entry name" value="ALCOHOL DEHYDROGENASE"/>
    <property type="match status" value="1"/>
</dbReference>
<sequence>MKTALITGASFGLGFEFADIFAKEKYNLVIVARNKEKLEDVALELRKKYGIEVTIIVADLSNVNSPKRIYDEISEKGIKIDVLVNNAGSGKYGFFADSQDASSIDMINLNITSVTLLTKYFLTDMVKRHSGKILIVSSIGAFQPNPFGSVYGATKAYELLLAESLSGELINSGVTISALCPGPTKTEFATRAGKKDAKFAMDARTVALEGYNGMMQGKLIIIPSIKYKIEVFLAKLLPAKIIASYVGKWQQSLKN</sequence>
<evidence type="ECO:0000256" key="3">
    <source>
        <dbReference type="RuleBase" id="RU000363"/>
    </source>
</evidence>
<evidence type="ECO:0000256" key="1">
    <source>
        <dbReference type="ARBA" id="ARBA00006484"/>
    </source>
</evidence>
<protein>
    <submittedName>
        <fullName evidence="4">Ketoacyl reductase</fullName>
        <ecNumber evidence="4">1.3.1.-</ecNumber>
    </submittedName>
</protein>
<dbReference type="EMBL" id="CYZR01000006">
    <property type="protein sequence ID" value="CUO08331.1"/>
    <property type="molecule type" value="Genomic_DNA"/>
</dbReference>
<dbReference type="InterPro" id="IPR036291">
    <property type="entry name" value="NAD(P)-bd_dom_sf"/>
</dbReference>
<dbReference type="PANTHER" id="PTHR42901">
    <property type="entry name" value="ALCOHOL DEHYDROGENASE"/>
    <property type="match status" value="1"/>
</dbReference>
<proteinExistence type="inferred from homology"/>
<evidence type="ECO:0000313" key="5">
    <source>
        <dbReference type="Proteomes" id="UP000095488"/>
    </source>
</evidence>
<dbReference type="GO" id="GO:0016491">
    <property type="term" value="F:oxidoreductase activity"/>
    <property type="evidence" value="ECO:0007669"/>
    <property type="project" value="UniProtKB-KW"/>
</dbReference>
<keyword evidence="2 4" id="KW-0560">Oxidoreductase</keyword>
<dbReference type="EC" id="1.3.1.-" evidence="4"/>
<gene>
    <name evidence="4" type="primary">actIII</name>
    <name evidence="4" type="ORF">ERS852473_01842</name>
</gene>
<reference evidence="4 5" key="1">
    <citation type="submission" date="2015-09" db="EMBL/GenBank/DDBJ databases">
        <authorList>
            <consortium name="Pathogen Informatics"/>
        </authorList>
    </citation>
    <scope>NUCLEOTIDE SEQUENCE [LARGE SCALE GENOMIC DNA]</scope>
    <source>
        <strain evidence="4 5">2789STDY5834858</strain>
    </source>
</reference>
<dbReference type="Gene3D" id="3.40.50.720">
    <property type="entry name" value="NAD(P)-binding Rossmann-like Domain"/>
    <property type="match status" value="1"/>
</dbReference>
<dbReference type="PIRSF" id="PIRSF000126">
    <property type="entry name" value="11-beta-HSD1"/>
    <property type="match status" value="1"/>
</dbReference>
<organism evidence="4 5">
    <name type="scientific">Sarcina ventriculi</name>
    <name type="common">Clostridium ventriculi</name>
    <dbReference type="NCBI Taxonomy" id="1267"/>
    <lineage>
        <taxon>Bacteria</taxon>
        <taxon>Bacillati</taxon>
        <taxon>Bacillota</taxon>
        <taxon>Clostridia</taxon>
        <taxon>Eubacteriales</taxon>
        <taxon>Clostridiaceae</taxon>
        <taxon>Sarcina</taxon>
    </lineage>
</organism>
<keyword evidence="5" id="KW-1185">Reference proteome</keyword>
<evidence type="ECO:0000313" key="4">
    <source>
        <dbReference type="EMBL" id="CUO08331.1"/>
    </source>
</evidence>
<dbReference type="SUPFAM" id="SSF51735">
    <property type="entry name" value="NAD(P)-binding Rossmann-fold domains"/>
    <property type="match status" value="1"/>
</dbReference>
<dbReference type="CDD" id="cd05233">
    <property type="entry name" value="SDR_c"/>
    <property type="match status" value="1"/>
</dbReference>
<name>A0ABM9URH8_SARVE</name>
<accession>A0ABM9URH8</accession>